<feature type="chain" id="PRO_5014960660" evidence="1">
    <location>
        <begin position="25"/>
        <end position="85"/>
    </location>
</feature>
<proteinExistence type="predicted"/>
<dbReference type="AlphaFoldDB" id="A0A2M4DJK8"/>
<accession>A0A2M4DJK8</accession>
<reference evidence="2" key="1">
    <citation type="submission" date="2018-01" db="EMBL/GenBank/DDBJ databases">
        <title>An insight into the sialome of Amazonian anophelines.</title>
        <authorList>
            <person name="Ribeiro J.M."/>
            <person name="Scarpassa V."/>
            <person name="Calvo E."/>
        </authorList>
    </citation>
    <scope>NUCLEOTIDE SEQUENCE</scope>
</reference>
<dbReference type="EMBL" id="GGFL01013549">
    <property type="protein sequence ID" value="MBW77727.1"/>
    <property type="molecule type" value="Transcribed_RNA"/>
</dbReference>
<protein>
    <submittedName>
        <fullName evidence="2">Putative secreted protein</fullName>
    </submittedName>
</protein>
<keyword evidence="1" id="KW-0732">Signal</keyword>
<feature type="signal peptide" evidence="1">
    <location>
        <begin position="1"/>
        <end position="24"/>
    </location>
</feature>
<evidence type="ECO:0000256" key="1">
    <source>
        <dbReference type="SAM" id="SignalP"/>
    </source>
</evidence>
<organism evidence="2">
    <name type="scientific">Anopheles darlingi</name>
    <name type="common">Mosquito</name>
    <dbReference type="NCBI Taxonomy" id="43151"/>
    <lineage>
        <taxon>Eukaryota</taxon>
        <taxon>Metazoa</taxon>
        <taxon>Ecdysozoa</taxon>
        <taxon>Arthropoda</taxon>
        <taxon>Hexapoda</taxon>
        <taxon>Insecta</taxon>
        <taxon>Pterygota</taxon>
        <taxon>Neoptera</taxon>
        <taxon>Endopterygota</taxon>
        <taxon>Diptera</taxon>
        <taxon>Nematocera</taxon>
        <taxon>Culicoidea</taxon>
        <taxon>Culicidae</taxon>
        <taxon>Anophelinae</taxon>
        <taxon>Anopheles</taxon>
    </lineage>
</organism>
<name>A0A2M4DJK8_ANODA</name>
<evidence type="ECO:0000313" key="2">
    <source>
        <dbReference type="EMBL" id="MBW77727.1"/>
    </source>
</evidence>
<sequence>MVTVKLRRLLTAMMVAVRIAAVRSVRNVNLPYAGVANKGKKNKTNASAKCLVHNRNRYYRHVLTRHTTIGGHTCSPNSTYGGSVS</sequence>